<evidence type="ECO:0000259" key="8">
    <source>
        <dbReference type="PROSITE" id="PS50156"/>
    </source>
</evidence>
<dbReference type="InterPro" id="IPR051697">
    <property type="entry name" value="Patched_domain-protein"/>
</dbReference>
<evidence type="ECO:0000256" key="2">
    <source>
        <dbReference type="ARBA" id="ARBA00005585"/>
    </source>
</evidence>
<evidence type="ECO:0000256" key="5">
    <source>
        <dbReference type="ARBA" id="ARBA00023136"/>
    </source>
</evidence>
<dbReference type="WBParaSite" id="scaffold14725_cov183.g17603">
    <property type="protein sequence ID" value="scaffold14725_cov183.g17603"/>
    <property type="gene ID" value="scaffold14725_cov183.g17603"/>
</dbReference>
<keyword evidence="3 7" id="KW-0812">Transmembrane</keyword>
<feature type="transmembrane region" description="Helical" evidence="7">
    <location>
        <begin position="297"/>
        <end position="316"/>
    </location>
</feature>
<keyword evidence="6" id="KW-0325">Glycoprotein</keyword>
<dbReference type="GO" id="GO:0018996">
    <property type="term" value="P:molting cycle, collagen and cuticulin-based cuticle"/>
    <property type="evidence" value="ECO:0007669"/>
    <property type="project" value="TreeGrafter"/>
</dbReference>
<evidence type="ECO:0000313" key="10">
    <source>
        <dbReference type="WBParaSite" id="scaffold14725_cov183.g17603"/>
    </source>
</evidence>
<comment type="subcellular location">
    <subcellularLocation>
        <location evidence="1">Membrane</location>
        <topology evidence="1">Multi-pass membrane protein</topology>
    </subcellularLocation>
</comment>
<reference evidence="10" key="1">
    <citation type="submission" date="2022-11" db="UniProtKB">
        <authorList>
            <consortium name="WormBaseParasite"/>
        </authorList>
    </citation>
    <scope>IDENTIFICATION</scope>
</reference>
<feature type="transmembrane region" description="Helical" evidence="7">
    <location>
        <begin position="266"/>
        <end position="285"/>
    </location>
</feature>
<dbReference type="Gene3D" id="1.20.1640.10">
    <property type="entry name" value="Multidrug efflux transporter AcrB transmembrane domain"/>
    <property type="match status" value="1"/>
</dbReference>
<dbReference type="PROSITE" id="PS50156">
    <property type="entry name" value="SSD"/>
    <property type="match status" value="1"/>
</dbReference>
<dbReference type="AlphaFoldDB" id="A0A915LR68"/>
<dbReference type="InterPro" id="IPR000731">
    <property type="entry name" value="SSD"/>
</dbReference>
<dbReference type="GO" id="GO:0005886">
    <property type="term" value="C:plasma membrane"/>
    <property type="evidence" value="ECO:0007669"/>
    <property type="project" value="TreeGrafter"/>
</dbReference>
<dbReference type="InterPro" id="IPR003392">
    <property type="entry name" value="PTHD_SSD"/>
</dbReference>
<dbReference type="PANTHER" id="PTHR10796">
    <property type="entry name" value="PATCHED-RELATED"/>
    <property type="match status" value="1"/>
</dbReference>
<keyword evidence="4 7" id="KW-1133">Transmembrane helix</keyword>
<name>A0A915LR68_MELJA</name>
<dbReference type="GO" id="GO:0006897">
    <property type="term" value="P:endocytosis"/>
    <property type="evidence" value="ECO:0007669"/>
    <property type="project" value="TreeGrafter"/>
</dbReference>
<dbReference type="Proteomes" id="UP000887561">
    <property type="component" value="Unplaced"/>
</dbReference>
<sequence>MRHPTLLFERGFYLLGYQIASFGLLRFEEVNNVRTEYSPLNAPSKNEYRIAKYFLKQNGTLDPCYIMSRARDGGNLLRTEHRWLLYNLTRALQQEIHIEKNGRVYGYRNICEPYCELNTAFLAFLKVYDPEQPLTYTYPAVELFGTRAFIGNNIYGVSLKNFTGNEYVKNEKTEMPTQEEQALLLALQRKSGTKKSPTIKLLETFNTAIMPFFLVANYEDKDLLVKWQNAAIDLFEHPPYSNLLKTGMTSDYLVTQEVRRMGAETAPLLATSVVFMIIFVVSTSFKAKREENRFIECFIGCLVPLFAMSTAIGLMAATGYKFQSIIVAALFLVLSVGVDDIFILMRAWHRTNKIFNKNNNFDINGIAKRMALCLEDAGPSITIRILLALFMCCYFFLCWFGIRKLQSNISIDKMALPNSYLHDFQMQFEMALRNMQPISVFVLHPGDMRDLQQLSRIRQLVWDFEHALNSYGQESTFFWLQQYEDFLRFYSNGNDNFDDHE</sequence>
<evidence type="ECO:0000313" key="9">
    <source>
        <dbReference type="Proteomes" id="UP000887561"/>
    </source>
</evidence>
<accession>A0A915LR68</accession>
<dbReference type="SUPFAM" id="SSF82866">
    <property type="entry name" value="Multidrug efflux transporter AcrB transmembrane domain"/>
    <property type="match status" value="1"/>
</dbReference>
<evidence type="ECO:0000256" key="3">
    <source>
        <dbReference type="ARBA" id="ARBA00022692"/>
    </source>
</evidence>
<feature type="transmembrane region" description="Helical" evidence="7">
    <location>
        <begin position="381"/>
        <end position="402"/>
    </location>
</feature>
<protein>
    <submittedName>
        <fullName evidence="10">SSD domain-containing protein</fullName>
    </submittedName>
</protein>
<keyword evidence="9" id="KW-1185">Reference proteome</keyword>
<evidence type="ECO:0000256" key="7">
    <source>
        <dbReference type="SAM" id="Phobius"/>
    </source>
</evidence>
<dbReference type="GO" id="GO:0030659">
    <property type="term" value="C:cytoplasmic vesicle membrane"/>
    <property type="evidence" value="ECO:0007669"/>
    <property type="project" value="TreeGrafter"/>
</dbReference>
<evidence type="ECO:0000256" key="1">
    <source>
        <dbReference type="ARBA" id="ARBA00004141"/>
    </source>
</evidence>
<proteinExistence type="inferred from homology"/>
<dbReference type="Pfam" id="PF02460">
    <property type="entry name" value="Patched"/>
    <property type="match status" value="1"/>
</dbReference>
<organism evidence="9 10">
    <name type="scientific">Meloidogyne javanica</name>
    <name type="common">Root-knot nematode worm</name>
    <dbReference type="NCBI Taxonomy" id="6303"/>
    <lineage>
        <taxon>Eukaryota</taxon>
        <taxon>Metazoa</taxon>
        <taxon>Ecdysozoa</taxon>
        <taxon>Nematoda</taxon>
        <taxon>Chromadorea</taxon>
        <taxon>Rhabditida</taxon>
        <taxon>Tylenchina</taxon>
        <taxon>Tylenchomorpha</taxon>
        <taxon>Tylenchoidea</taxon>
        <taxon>Meloidogynidae</taxon>
        <taxon>Meloidogyninae</taxon>
        <taxon>Meloidogyne</taxon>
        <taxon>Meloidogyne incognita group</taxon>
    </lineage>
</organism>
<feature type="transmembrane region" description="Helical" evidence="7">
    <location>
        <begin position="322"/>
        <end position="345"/>
    </location>
</feature>
<feature type="domain" description="SSD" evidence="8">
    <location>
        <begin position="265"/>
        <end position="386"/>
    </location>
</feature>
<evidence type="ECO:0000256" key="6">
    <source>
        <dbReference type="ARBA" id="ARBA00023180"/>
    </source>
</evidence>
<comment type="similarity">
    <text evidence="2">Belongs to the patched family.</text>
</comment>
<keyword evidence="5 7" id="KW-0472">Membrane</keyword>
<evidence type="ECO:0000256" key="4">
    <source>
        <dbReference type="ARBA" id="ARBA00022989"/>
    </source>
</evidence>
<dbReference type="PANTHER" id="PTHR10796:SF104">
    <property type="entry name" value="SSD DOMAIN-CONTAINING PROTEIN"/>
    <property type="match status" value="1"/>
</dbReference>